<dbReference type="InterPro" id="IPR036259">
    <property type="entry name" value="MFS_trans_sf"/>
</dbReference>
<dbReference type="Proteomes" id="UP001597389">
    <property type="component" value="Unassembled WGS sequence"/>
</dbReference>
<evidence type="ECO:0000256" key="2">
    <source>
        <dbReference type="ARBA" id="ARBA00022989"/>
    </source>
</evidence>
<feature type="transmembrane region" description="Helical" evidence="4">
    <location>
        <begin position="78"/>
        <end position="98"/>
    </location>
</feature>
<feature type="transmembrane region" description="Helical" evidence="4">
    <location>
        <begin position="258"/>
        <end position="278"/>
    </location>
</feature>
<keyword evidence="3 4" id="KW-0472">Membrane</keyword>
<accession>A0ABW4ZBX9</accession>
<sequence length="401" mass="43911">MSEEVAEKNWKRTFSLDLLRSVPMGISETVASTFAMFVAVGLLDVGTLSKSIIIAGPALGMILSMFSVAMVRRVGLSANVAAALGWVVSAISYGVVAMHAQNQVLFVVCMVVSSLSHTLALPLQAQIYRQHYPSRVRGRLFSTVGMIRAAVAASFGYFAGLWLLDQGVDYAPLFWVFSVANLGKAGCTLAMNRVYLRKSQKLSLLDAFGHLRDDLVFRKLIVSWMILGFGNLLCMALFVEYITNPSYGFGYGAEKVSLITTTVPMSIFIVSIFAWGAIYDKMEFYRLRVLTNVFFFLGLLVYFLVPSFWGLVIGISLHGIGKAGGNVLWSLWTTKFAPAEKVGEYMSVHTFFTGVRGVISAFLAFAIAKTLGPQVVAYIGASCILIASLMLLPELKANWKK</sequence>
<name>A0ABW4ZBX9_9BACT</name>
<feature type="transmembrane region" description="Helical" evidence="4">
    <location>
        <begin position="104"/>
        <end position="123"/>
    </location>
</feature>
<dbReference type="Pfam" id="PF07690">
    <property type="entry name" value="MFS_1"/>
    <property type="match status" value="1"/>
</dbReference>
<feature type="transmembrane region" description="Helical" evidence="4">
    <location>
        <begin position="216"/>
        <end position="238"/>
    </location>
</feature>
<reference evidence="7" key="1">
    <citation type="journal article" date="2019" name="Int. J. Syst. Evol. Microbiol.">
        <title>The Global Catalogue of Microorganisms (GCM) 10K type strain sequencing project: providing services to taxonomists for standard genome sequencing and annotation.</title>
        <authorList>
            <consortium name="The Broad Institute Genomics Platform"/>
            <consortium name="The Broad Institute Genome Sequencing Center for Infectious Disease"/>
            <person name="Wu L."/>
            <person name="Ma J."/>
        </authorList>
    </citation>
    <scope>NUCLEOTIDE SEQUENCE [LARGE SCALE GENOMIC DNA]</scope>
    <source>
        <strain evidence="7">CCUG 57942</strain>
    </source>
</reference>
<evidence type="ECO:0000259" key="5">
    <source>
        <dbReference type="PROSITE" id="PS50850"/>
    </source>
</evidence>
<dbReference type="PANTHER" id="PTHR23526:SF2">
    <property type="entry name" value="MAJOR FACILITATOR SUPERFAMILY (MFS) PROFILE DOMAIN-CONTAINING PROTEIN"/>
    <property type="match status" value="1"/>
</dbReference>
<dbReference type="Gene3D" id="1.20.1250.20">
    <property type="entry name" value="MFS general substrate transporter like domains"/>
    <property type="match status" value="2"/>
</dbReference>
<feature type="transmembrane region" description="Helical" evidence="4">
    <location>
        <begin position="21"/>
        <end position="40"/>
    </location>
</feature>
<dbReference type="PANTHER" id="PTHR23526">
    <property type="entry name" value="INTEGRAL MEMBRANE TRANSPORT PROTEIN-RELATED"/>
    <property type="match status" value="1"/>
</dbReference>
<keyword evidence="2 4" id="KW-1133">Transmembrane helix</keyword>
<feature type="transmembrane region" description="Helical" evidence="4">
    <location>
        <begin position="374"/>
        <end position="392"/>
    </location>
</feature>
<gene>
    <name evidence="6" type="ORF">ACFSW8_10610</name>
</gene>
<keyword evidence="7" id="KW-1185">Reference proteome</keyword>
<evidence type="ECO:0000313" key="7">
    <source>
        <dbReference type="Proteomes" id="UP001597389"/>
    </source>
</evidence>
<evidence type="ECO:0000256" key="1">
    <source>
        <dbReference type="ARBA" id="ARBA00022692"/>
    </source>
</evidence>
<dbReference type="RefSeq" id="WP_377090794.1">
    <property type="nucleotide sequence ID" value="NZ_JBHSJL010000014.1"/>
</dbReference>
<dbReference type="PROSITE" id="PS50850">
    <property type="entry name" value="MFS"/>
    <property type="match status" value="1"/>
</dbReference>
<protein>
    <submittedName>
        <fullName evidence="6">MFS transporter</fullName>
    </submittedName>
</protein>
<feature type="transmembrane region" description="Helical" evidence="4">
    <location>
        <begin position="345"/>
        <end position="368"/>
    </location>
</feature>
<evidence type="ECO:0000256" key="3">
    <source>
        <dbReference type="ARBA" id="ARBA00023136"/>
    </source>
</evidence>
<dbReference type="InterPro" id="IPR020846">
    <property type="entry name" value="MFS_dom"/>
</dbReference>
<feature type="domain" description="Major facilitator superfamily (MFS) profile" evidence="5">
    <location>
        <begin position="216"/>
        <end position="401"/>
    </location>
</feature>
<evidence type="ECO:0000313" key="6">
    <source>
        <dbReference type="EMBL" id="MFD2159351.1"/>
    </source>
</evidence>
<feature type="transmembrane region" description="Helical" evidence="4">
    <location>
        <begin position="52"/>
        <end position="71"/>
    </location>
</feature>
<feature type="transmembrane region" description="Helical" evidence="4">
    <location>
        <begin position="170"/>
        <end position="195"/>
    </location>
</feature>
<feature type="transmembrane region" description="Helical" evidence="4">
    <location>
        <begin position="285"/>
        <end position="305"/>
    </location>
</feature>
<dbReference type="EMBL" id="JBHUJB010000043">
    <property type="protein sequence ID" value="MFD2159351.1"/>
    <property type="molecule type" value="Genomic_DNA"/>
</dbReference>
<proteinExistence type="predicted"/>
<keyword evidence="1 4" id="KW-0812">Transmembrane</keyword>
<dbReference type="SUPFAM" id="SSF103473">
    <property type="entry name" value="MFS general substrate transporter"/>
    <property type="match status" value="2"/>
</dbReference>
<dbReference type="InterPro" id="IPR052528">
    <property type="entry name" value="Sugar_transport-like"/>
</dbReference>
<comment type="caution">
    <text evidence="6">The sequence shown here is derived from an EMBL/GenBank/DDBJ whole genome shotgun (WGS) entry which is preliminary data.</text>
</comment>
<dbReference type="InterPro" id="IPR011701">
    <property type="entry name" value="MFS"/>
</dbReference>
<feature type="transmembrane region" description="Helical" evidence="4">
    <location>
        <begin position="144"/>
        <end position="164"/>
    </location>
</feature>
<organism evidence="6 7">
    <name type="scientific">Rubritalea tangerina</name>
    <dbReference type="NCBI Taxonomy" id="430798"/>
    <lineage>
        <taxon>Bacteria</taxon>
        <taxon>Pseudomonadati</taxon>
        <taxon>Verrucomicrobiota</taxon>
        <taxon>Verrucomicrobiia</taxon>
        <taxon>Verrucomicrobiales</taxon>
        <taxon>Rubritaleaceae</taxon>
        <taxon>Rubritalea</taxon>
    </lineage>
</organism>
<evidence type="ECO:0000256" key="4">
    <source>
        <dbReference type="SAM" id="Phobius"/>
    </source>
</evidence>